<evidence type="ECO:0000313" key="7">
    <source>
        <dbReference type="EMBL" id="PIK60227.1"/>
    </source>
</evidence>
<dbReference type="STRING" id="307972.A0A2G8LIZ4"/>
<sequence>MSRENEGQSSSKKHKRVAPELENEPEQVQFLFKALYERDPKKRKVKPVERHLLQVDFGLSDSENDSDFEIQEHDEEESDEEKVPGVDEEEEEDDEEDGGTTDIESLPASEEMSGSDAKDVSVGQLIAKAKAQQVRGRNTSLSSKEDPNPADKLRFLICSVCLGEVSEDTDEIIECDHCGIAVHEGCYGENLSDNESVSSVETDSSTEPWFCDACKAG</sequence>
<dbReference type="SMART" id="SM00249">
    <property type="entry name" value="PHD"/>
    <property type="match status" value="1"/>
</dbReference>
<keyword evidence="8" id="KW-1185">Reference proteome</keyword>
<dbReference type="GO" id="GO:0006357">
    <property type="term" value="P:regulation of transcription by RNA polymerase II"/>
    <property type="evidence" value="ECO:0007669"/>
    <property type="project" value="TreeGrafter"/>
</dbReference>
<keyword evidence="3" id="KW-0862">Zinc</keyword>
<dbReference type="PROSITE" id="PS01359">
    <property type="entry name" value="ZF_PHD_1"/>
    <property type="match status" value="1"/>
</dbReference>
<dbReference type="InterPro" id="IPR019787">
    <property type="entry name" value="Znf_PHD-finger"/>
</dbReference>
<evidence type="ECO:0000256" key="3">
    <source>
        <dbReference type="ARBA" id="ARBA00022833"/>
    </source>
</evidence>
<dbReference type="InterPro" id="IPR001965">
    <property type="entry name" value="Znf_PHD"/>
</dbReference>
<dbReference type="AlphaFoldDB" id="A0A2G8LIZ4"/>
<dbReference type="Pfam" id="PF00628">
    <property type="entry name" value="PHD"/>
    <property type="match status" value="1"/>
</dbReference>
<evidence type="ECO:0000256" key="2">
    <source>
        <dbReference type="ARBA" id="ARBA00022771"/>
    </source>
</evidence>
<reference evidence="7 8" key="1">
    <citation type="journal article" date="2017" name="PLoS Biol.">
        <title>The sea cucumber genome provides insights into morphological evolution and visceral regeneration.</title>
        <authorList>
            <person name="Zhang X."/>
            <person name="Sun L."/>
            <person name="Yuan J."/>
            <person name="Sun Y."/>
            <person name="Gao Y."/>
            <person name="Zhang L."/>
            <person name="Li S."/>
            <person name="Dai H."/>
            <person name="Hamel J.F."/>
            <person name="Liu C."/>
            <person name="Yu Y."/>
            <person name="Liu S."/>
            <person name="Lin W."/>
            <person name="Guo K."/>
            <person name="Jin S."/>
            <person name="Xu P."/>
            <person name="Storey K.B."/>
            <person name="Huan P."/>
            <person name="Zhang T."/>
            <person name="Zhou Y."/>
            <person name="Zhang J."/>
            <person name="Lin C."/>
            <person name="Li X."/>
            <person name="Xing L."/>
            <person name="Huo D."/>
            <person name="Sun M."/>
            <person name="Wang L."/>
            <person name="Mercier A."/>
            <person name="Li F."/>
            <person name="Yang H."/>
            <person name="Xiang J."/>
        </authorList>
    </citation>
    <scope>NUCLEOTIDE SEQUENCE [LARGE SCALE GENOMIC DNA]</scope>
    <source>
        <strain evidence="7">Shaxun</strain>
        <tissue evidence="7">Muscle</tissue>
    </source>
</reference>
<dbReference type="Proteomes" id="UP000230750">
    <property type="component" value="Unassembled WGS sequence"/>
</dbReference>
<dbReference type="EMBL" id="MRZV01000063">
    <property type="protein sequence ID" value="PIK60227.1"/>
    <property type="molecule type" value="Genomic_DNA"/>
</dbReference>
<dbReference type="GO" id="GO:0008270">
    <property type="term" value="F:zinc ion binding"/>
    <property type="evidence" value="ECO:0007669"/>
    <property type="project" value="UniProtKB-KW"/>
</dbReference>
<dbReference type="InterPro" id="IPR019786">
    <property type="entry name" value="Zinc_finger_PHD-type_CS"/>
</dbReference>
<feature type="region of interest" description="Disordered" evidence="5">
    <location>
        <begin position="1"/>
        <end position="26"/>
    </location>
</feature>
<keyword evidence="2 4" id="KW-0863">Zinc-finger</keyword>
<name>A0A2G8LIZ4_STIJA</name>
<evidence type="ECO:0000256" key="4">
    <source>
        <dbReference type="PROSITE-ProRule" id="PRU00146"/>
    </source>
</evidence>
<organism evidence="7 8">
    <name type="scientific">Stichopus japonicus</name>
    <name type="common">Sea cucumber</name>
    <dbReference type="NCBI Taxonomy" id="307972"/>
    <lineage>
        <taxon>Eukaryota</taxon>
        <taxon>Metazoa</taxon>
        <taxon>Echinodermata</taxon>
        <taxon>Eleutherozoa</taxon>
        <taxon>Echinozoa</taxon>
        <taxon>Holothuroidea</taxon>
        <taxon>Aspidochirotacea</taxon>
        <taxon>Aspidochirotida</taxon>
        <taxon>Stichopodidae</taxon>
        <taxon>Apostichopus</taxon>
    </lineage>
</organism>
<dbReference type="OrthoDB" id="336088at2759"/>
<dbReference type="PROSITE" id="PS50016">
    <property type="entry name" value="ZF_PHD_2"/>
    <property type="match status" value="1"/>
</dbReference>
<comment type="caution">
    <text evidence="7">The sequence shown here is derived from an EMBL/GenBank/DDBJ whole genome shotgun (WGS) entry which is preliminary data.</text>
</comment>
<dbReference type="SUPFAM" id="SSF57903">
    <property type="entry name" value="FYVE/PHD zinc finger"/>
    <property type="match status" value="1"/>
</dbReference>
<gene>
    <name evidence="7" type="ORF">BSL78_02855</name>
</gene>
<dbReference type="PANTHER" id="PTHR13793">
    <property type="entry name" value="PHD FINGER PROTEINS"/>
    <property type="match status" value="1"/>
</dbReference>
<dbReference type="InterPro" id="IPR050701">
    <property type="entry name" value="Histone_Mod_Regulator"/>
</dbReference>
<protein>
    <submittedName>
        <fullName evidence="7">PHD finger-like protein</fullName>
    </submittedName>
</protein>
<feature type="domain" description="PHD-type" evidence="6">
    <location>
        <begin position="155"/>
        <end position="217"/>
    </location>
</feature>
<keyword evidence="1" id="KW-0479">Metal-binding</keyword>
<feature type="region of interest" description="Disordered" evidence="5">
    <location>
        <begin position="42"/>
        <end position="149"/>
    </location>
</feature>
<dbReference type="InterPro" id="IPR011011">
    <property type="entry name" value="Znf_FYVE_PHD"/>
</dbReference>
<evidence type="ECO:0000313" key="8">
    <source>
        <dbReference type="Proteomes" id="UP000230750"/>
    </source>
</evidence>
<dbReference type="InterPro" id="IPR013083">
    <property type="entry name" value="Znf_RING/FYVE/PHD"/>
</dbReference>
<dbReference type="PANTHER" id="PTHR13793:SF150">
    <property type="entry name" value="PHD FINGER PROTEIN 14"/>
    <property type="match status" value="1"/>
</dbReference>
<evidence type="ECO:0000256" key="5">
    <source>
        <dbReference type="SAM" id="MobiDB-lite"/>
    </source>
</evidence>
<feature type="compositionally biased region" description="Acidic residues" evidence="5">
    <location>
        <begin position="62"/>
        <end position="99"/>
    </location>
</feature>
<evidence type="ECO:0000256" key="1">
    <source>
        <dbReference type="ARBA" id="ARBA00022723"/>
    </source>
</evidence>
<dbReference type="CDD" id="cd15561">
    <property type="entry name" value="PHD1_PHF14"/>
    <property type="match status" value="1"/>
</dbReference>
<evidence type="ECO:0000259" key="6">
    <source>
        <dbReference type="PROSITE" id="PS50016"/>
    </source>
</evidence>
<accession>A0A2G8LIZ4</accession>
<dbReference type="Gene3D" id="3.30.40.10">
    <property type="entry name" value="Zinc/RING finger domain, C3HC4 (zinc finger)"/>
    <property type="match status" value="1"/>
</dbReference>
<proteinExistence type="predicted"/>
<feature type="compositionally biased region" description="Basic and acidic residues" evidence="5">
    <location>
        <begin position="42"/>
        <end position="53"/>
    </location>
</feature>